<dbReference type="EMBL" id="JAHLOQ010000064">
    <property type="protein sequence ID" value="MBU5337485.1"/>
    <property type="molecule type" value="Genomic_DNA"/>
</dbReference>
<reference evidence="1 2" key="1">
    <citation type="submission" date="2021-06" db="EMBL/GenBank/DDBJ databases">
        <authorList>
            <person name="Sun Q."/>
            <person name="Li D."/>
        </authorList>
    </citation>
    <scope>NUCLEOTIDE SEQUENCE [LARGE SCALE GENOMIC DNA]</scope>
    <source>
        <strain evidence="1 2">N19</strain>
    </source>
</reference>
<accession>A0ABS6E065</accession>
<dbReference type="Pfam" id="PF07949">
    <property type="entry name" value="YbbR"/>
    <property type="match status" value="2"/>
</dbReference>
<dbReference type="PANTHER" id="PTHR37804:SF1">
    <property type="entry name" value="CDAA REGULATORY PROTEIN CDAR"/>
    <property type="match status" value="1"/>
</dbReference>
<evidence type="ECO:0000313" key="1">
    <source>
        <dbReference type="EMBL" id="MBU5337485.1"/>
    </source>
</evidence>
<dbReference type="RefSeq" id="WP_216572208.1">
    <property type="nucleotide sequence ID" value="NZ_JAHLOQ010000064.1"/>
</dbReference>
<gene>
    <name evidence="1" type="ORF">KQI20_13710</name>
</gene>
<name>A0ABS6E065_9FIRM</name>
<protein>
    <recommendedName>
        <fullName evidence="3">YbbR-like protein</fullName>
    </recommendedName>
</protein>
<keyword evidence="2" id="KW-1185">Reference proteome</keyword>
<sequence length="394" mass="43786">MIERLKKNTKIKIISLLSAIVLWMYVMAVVDPEDTKLFEDIPITITNIHEINDLGLVVDPDEELVASVYVKGNLSDLQKITANNINVYGTVNNPIEGQNQLYLRASASDKVSTDFKSDTIVINLEKSIEEQKNITVEITGKYKDDVDTVTLDQKKVMVSGPRSRVESVRYVQATFNADDKSSETKSTELKLKALDADMKEVDHVTLAFKKVSAEVSYLQQKEVKVNVVFSNNESKLVQGEDFTITPSTVKIKGKSEDLKSIDSIDTETIDEDKLGTNNQVVSLKVPSGISADRSSITIRMQGENHAQSSIFTYSGSELSLENNDNDIQLSDFDLPETIKVTVEYGSDSQRISKTDLRLYLDLSGGFSSGTQYNINHSEINVKGISIEPSYVMSK</sequence>
<evidence type="ECO:0000313" key="2">
    <source>
        <dbReference type="Proteomes" id="UP001196301"/>
    </source>
</evidence>
<dbReference type="InterPro" id="IPR012505">
    <property type="entry name" value="YbbR"/>
</dbReference>
<comment type="caution">
    <text evidence="1">The sequence shown here is derived from an EMBL/GenBank/DDBJ whole genome shotgun (WGS) entry which is preliminary data.</text>
</comment>
<dbReference type="InterPro" id="IPR053154">
    <property type="entry name" value="c-di-AMP_regulator"/>
</dbReference>
<proteinExistence type="predicted"/>
<dbReference type="PANTHER" id="PTHR37804">
    <property type="entry name" value="CDAA REGULATORY PROTEIN CDAR"/>
    <property type="match status" value="1"/>
</dbReference>
<organism evidence="1 2">
    <name type="scientific">Intestinibacter bartlettii</name>
    <dbReference type="NCBI Taxonomy" id="261299"/>
    <lineage>
        <taxon>Bacteria</taxon>
        <taxon>Bacillati</taxon>
        <taxon>Bacillota</taxon>
        <taxon>Clostridia</taxon>
        <taxon>Peptostreptococcales</taxon>
        <taxon>Peptostreptococcaceae</taxon>
        <taxon>Intestinibacter</taxon>
    </lineage>
</organism>
<dbReference type="Proteomes" id="UP001196301">
    <property type="component" value="Unassembled WGS sequence"/>
</dbReference>
<evidence type="ECO:0008006" key="3">
    <source>
        <dbReference type="Google" id="ProtNLM"/>
    </source>
</evidence>